<evidence type="ECO:0000256" key="1">
    <source>
        <dbReference type="ARBA" id="ARBA00001971"/>
    </source>
</evidence>
<dbReference type="InterPro" id="IPR036396">
    <property type="entry name" value="Cyt_P450_sf"/>
</dbReference>
<comment type="cofactor">
    <cofactor evidence="1 3">
        <name>heme</name>
        <dbReference type="ChEBI" id="CHEBI:30413"/>
    </cofactor>
</comment>
<dbReference type="Gene3D" id="1.10.630.10">
    <property type="entry name" value="Cytochrome P450"/>
    <property type="match status" value="1"/>
</dbReference>
<evidence type="ECO:0000313" key="6">
    <source>
        <dbReference type="EMBL" id="KAK9832173.1"/>
    </source>
</evidence>
<dbReference type="InterPro" id="IPR050121">
    <property type="entry name" value="Cytochrome_P450_monoxygenase"/>
</dbReference>
<keyword evidence="3 4" id="KW-0349">Heme</keyword>
<keyword evidence="3 4" id="KW-0408">Iron</keyword>
<organism evidence="6 7">
    <name type="scientific">Apatococcus lobatus</name>
    <dbReference type="NCBI Taxonomy" id="904363"/>
    <lineage>
        <taxon>Eukaryota</taxon>
        <taxon>Viridiplantae</taxon>
        <taxon>Chlorophyta</taxon>
        <taxon>core chlorophytes</taxon>
        <taxon>Trebouxiophyceae</taxon>
        <taxon>Chlorellales</taxon>
        <taxon>Chlorellaceae</taxon>
        <taxon>Apatococcus</taxon>
    </lineage>
</organism>
<evidence type="ECO:0000313" key="7">
    <source>
        <dbReference type="Proteomes" id="UP001438707"/>
    </source>
</evidence>
<keyword evidence="4" id="KW-0503">Monooxygenase</keyword>
<comment type="similarity">
    <text evidence="2 4">Belongs to the cytochrome P450 family.</text>
</comment>
<dbReference type="InterPro" id="IPR017972">
    <property type="entry name" value="Cyt_P450_CS"/>
</dbReference>
<evidence type="ECO:0000256" key="4">
    <source>
        <dbReference type="RuleBase" id="RU000461"/>
    </source>
</evidence>
<keyword evidence="3 4" id="KW-0479">Metal-binding</keyword>
<evidence type="ECO:0000256" key="3">
    <source>
        <dbReference type="PIRSR" id="PIRSR602401-1"/>
    </source>
</evidence>
<dbReference type="GO" id="GO:0016705">
    <property type="term" value="F:oxidoreductase activity, acting on paired donors, with incorporation or reduction of molecular oxygen"/>
    <property type="evidence" value="ECO:0007669"/>
    <property type="project" value="InterPro"/>
</dbReference>
<keyword evidence="5" id="KW-0472">Membrane</keyword>
<keyword evidence="4" id="KW-0560">Oxidoreductase</keyword>
<accession>A0AAW1REB5</accession>
<feature type="transmembrane region" description="Helical" evidence="5">
    <location>
        <begin position="12"/>
        <end position="31"/>
    </location>
</feature>
<feature type="binding site" description="axial binding residue" evidence="3">
    <location>
        <position position="467"/>
    </location>
    <ligand>
        <name>heme</name>
        <dbReference type="ChEBI" id="CHEBI:30413"/>
    </ligand>
    <ligandPart>
        <name>Fe</name>
        <dbReference type="ChEBI" id="CHEBI:18248"/>
    </ligandPart>
</feature>
<keyword evidence="5" id="KW-1133">Transmembrane helix</keyword>
<dbReference type="InterPro" id="IPR001128">
    <property type="entry name" value="Cyt_P450"/>
</dbReference>
<dbReference type="InterPro" id="IPR002401">
    <property type="entry name" value="Cyt_P450_E_grp-I"/>
</dbReference>
<evidence type="ECO:0008006" key="8">
    <source>
        <dbReference type="Google" id="ProtNLM"/>
    </source>
</evidence>
<dbReference type="PRINTS" id="PR00463">
    <property type="entry name" value="EP450I"/>
</dbReference>
<keyword evidence="7" id="KW-1185">Reference proteome</keyword>
<dbReference type="AlphaFoldDB" id="A0AAW1REB5"/>
<dbReference type="GO" id="GO:0004497">
    <property type="term" value="F:monooxygenase activity"/>
    <property type="evidence" value="ECO:0007669"/>
    <property type="project" value="UniProtKB-KW"/>
</dbReference>
<reference evidence="6 7" key="1">
    <citation type="journal article" date="2024" name="Nat. Commun.">
        <title>Phylogenomics reveals the evolutionary origins of lichenization in chlorophyte algae.</title>
        <authorList>
            <person name="Puginier C."/>
            <person name="Libourel C."/>
            <person name="Otte J."/>
            <person name="Skaloud P."/>
            <person name="Haon M."/>
            <person name="Grisel S."/>
            <person name="Petersen M."/>
            <person name="Berrin J.G."/>
            <person name="Delaux P.M."/>
            <person name="Dal Grande F."/>
            <person name="Keller J."/>
        </authorList>
    </citation>
    <scope>NUCLEOTIDE SEQUENCE [LARGE SCALE GENOMIC DNA]</scope>
    <source>
        <strain evidence="6 7">SAG 2145</strain>
    </source>
</reference>
<evidence type="ECO:0000256" key="2">
    <source>
        <dbReference type="ARBA" id="ARBA00010617"/>
    </source>
</evidence>
<proteinExistence type="inferred from homology"/>
<comment type="caution">
    <text evidence="6">The sequence shown here is derived from an EMBL/GenBank/DDBJ whole genome shotgun (WGS) entry which is preliminary data.</text>
</comment>
<name>A0AAW1REB5_9CHLO</name>
<keyword evidence="5" id="KW-0812">Transmembrane</keyword>
<dbReference type="Pfam" id="PF00067">
    <property type="entry name" value="p450"/>
    <property type="match status" value="1"/>
</dbReference>
<dbReference type="EMBL" id="JALJOS010000012">
    <property type="protein sequence ID" value="KAK9832173.1"/>
    <property type="molecule type" value="Genomic_DNA"/>
</dbReference>
<dbReference type="PANTHER" id="PTHR24305:SF166">
    <property type="entry name" value="CYTOCHROME P450 12A4, MITOCHONDRIAL-RELATED"/>
    <property type="match status" value="1"/>
</dbReference>
<dbReference type="PROSITE" id="PS00086">
    <property type="entry name" value="CYTOCHROME_P450"/>
    <property type="match status" value="1"/>
</dbReference>
<sequence length="529" mass="58806">MEGFASSFRSRDNVKVLVAGLLVAAVAVYLLKKISDEVVKWRAWSQLPAPKDKAHPLLGNFKEWSKPGKHLTALRWTADVPIVRVRLLHYPVLIVGDPVLAETLFQVGEGSAVDKSQRVYGNIPAKSKNYHPTLFTSPTNSYWRLSFANLIRVTEHMVDHVHSLGPDQKFDADEIASRVTIDSINFSMLGKDLGATKSAGKGHVPYIEALDGYLEALMFFVSMPIRRKLTFLPAVKKHHAAVARYATFNQALRLDIQTNPPPPTSIGAHLLKIKDPKTNAPLSDDQLQGELTSLYMAGFETSAHTIAWTLYLLSQNPEVEQKIAEELAGQDLLATADNPRPRSLTWDDMGQMTYLKAVIKESMRMLPVNAIGTVRQTDRAIQLGEYKIPKGLNVWVSSYAAHNNPKYWDEPEVFKPERFLQPGAENVPEPKYPEATANGHLPNGTAKTGSGTKAKRFFPFSQGMRNCVGKNLGELTVQAFMAVFCSHFTVQLAPEMGGVEGVRERQEIMLTLRPHGGMWVHAIPRAPRT</sequence>
<dbReference type="Proteomes" id="UP001438707">
    <property type="component" value="Unassembled WGS sequence"/>
</dbReference>
<protein>
    <recommendedName>
        <fullName evidence="8">Cytochrome P450</fullName>
    </recommendedName>
</protein>
<dbReference type="GO" id="GO:0020037">
    <property type="term" value="F:heme binding"/>
    <property type="evidence" value="ECO:0007669"/>
    <property type="project" value="InterPro"/>
</dbReference>
<gene>
    <name evidence="6" type="ORF">WJX74_001600</name>
</gene>
<dbReference type="SUPFAM" id="SSF48264">
    <property type="entry name" value="Cytochrome P450"/>
    <property type="match status" value="1"/>
</dbReference>
<dbReference type="PRINTS" id="PR00385">
    <property type="entry name" value="P450"/>
</dbReference>
<evidence type="ECO:0000256" key="5">
    <source>
        <dbReference type="SAM" id="Phobius"/>
    </source>
</evidence>
<dbReference type="PANTHER" id="PTHR24305">
    <property type="entry name" value="CYTOCHROME P450"/>
    <property type="match status" value="1"/>
</dbReference>
<dbReference type="GO" id="GO:0005506">
    <property type="term" value="F:iron ion binding"/>
    <property type="evidence" value="ECO:0007669"/>
    <property type="project" value="InterPro"/>
</dbReference>